<evidence type="ECO:0000256" key="4">
    <source>
        <dbReference type="ARBA" id="ARBA00023157"/>
    </source>
</evidence>
<evidence type="ECO:0000259" key="6">
    <source>
        <dbReference type="Pfam" id="PF09258"/>
    </source>
</evidence>
<evidence type="ECO:0000313" key="8">
    <source>
        <dbReference type="Proteomes" id="UP000044602"/>
    </source>
</evidence>
<dbReference type="Proteomes" id="UP000044602">
    <property type="component" value="Unassembled WGS sequence"/>
</dbReference>
<dbReference type="STRING" id="100787.A0A0G4MTQ5"/>
<evidence type="ECO:0000256" key="2">
    <source>
        <dbReference type="ARBA" id="ARBA00022679"/>
    </source>
</evidence>
<feature type="transmembrane region" description="Helical" evidence="5">
    <location>
        <begin position="26"/>
        <end position="45"/>
    </location>
</feature>
<keyword evidence="3 5" id="KW-0472">Membrane</keyword>
<evidence type="ECO:0000256" key="3">
    <source>
        <dbReference type="ARBA" id="ARBA00023136"/>
    </source>
</evidence>
<sequence>MSIMSKLNLNTTAVESYLGNRRIQKIVTMVFAVGLTAVFGLFLSLHGAPSTARIKEIAKNINEKAHGGHKGPRIAACHADDNSDTLNHTLADAFLNATDVKYAHLRDDKFTIAMQTYRRPKELNETLHVLLKDPIPSLHEIVIIWNNLDQAPPQNYTSAHDVPVRYRASPRNSLNQKLLPDPSFATQAVLLSDDDVYYYPRDLEFAFQAWRRFGRRRLTGAMARCTGVGKNGEWQYRMCARGADAYSMIITNLAFVHVAFLEYYSSDDPTMAMIREHVDDNLNCEDIAMNYVTQMLTREPPLLVRGHQAFFNAEPAQGISKAPGHFAARSLCINKFAEAFGCMALLEETVRIEIGP</sequence>
<keyword evidence="8" id="KW-1185">Reference proteome</keyword>
<dbReference type="AlphaFoldDB" id="A0A0G4MTQ5"/>
<proteinExistence type="predicted"/>
<dbReference type="SUPFAM" id="SSF53448">
    <property type="entry name" value="Nucleotide-diphospho-sugar transferases"/>
    <property type="match status" value="1"/>
</dbReference>
<evidence type="ECO:0000256" key="5">
    <source>
        <dbReference type="SAM" id="Phobius"/>
    </source>
</evidence>
<dbReference type="PANTHER" id="PTHR48261:SF2">
    <property type="entry name" value="ACETYLGLUCOSAMINYLTRANSFERASE"/>
    <property type="match status" value="1"/>
</dbReference>
<accession>A0A0G4MTQ5</accession>
<keyword evidence="2" id="KW-0808">Transferase</keyword>
<dbReference type="GO" id="GO:0016757">
    <property type="term" value="F:glycosyltransferase activity"/>
    <property type="evidence" value="ECO:0007669"/>
    <property type="project" value="InterPro"/>
</dbReference>
<protein>
    <recommendedName>
        <fullName evidence="6">Glycosyl transferase 64 domain-containing protein</fullName>
    </recommendedName>
</protein>
<reference evidence="7 8" key="1">
    <citation type="submission" date="2015-05" db="EMBL/GenBank/DDBJ databases">
        <authorList>
            <person name="Wang D.B."/>
            <person name="Wang M."/>
        </authorList>
    </citation>
    <scope>NUCLEOTIDE SEQUENCE [LARGE SCALE GENOMIC DNA]</scope>
    <source>
        <strain evidence="7">VL1</strain>
    </source>
</reference>
<dbReference type="Pfam" id="PF09258">
    <property type="entry name" value="Glyco_transf_64"/>
    <property type="match status" value="1"/>
</dbReference>
<dbReference type="Gene3D" id="3.90.550.10">
    <property type="entry name" value="Spore Coat Polysaccharide Biosynthesis Protein SpsA, Chain A"/>
    <property type="match status" value="1"/>
</dbReference>
<dbReference type="PANTHER" id="PTHR48261">
    <property type="entry name" value="ACETYLGLUCOSAMINYLTRANSFERASE"/>
    <property type="match status" value="1"/>
</dbReference>
<gene>
    <name evidence="7" type="ORF">BN1708_007450</name>
</gene>
<keyword evidence="5" id="KW-1133">Transmembrane helix</keyword>
<comment type="subcellular location">
    <subcellularLocation>
        <location evidence="1">Membrane</location>
    </subcellularLocation>
</comment>
<organism evidence="7 8">
    <name type="scientific">Verticillium longisporum</name>
    <name type="common">Verticillium dahliae var. longisporum</name>
    <dbReference type="NCBI Taxonomy" id="100787"/>
    <lineage>
        <taxon>Eukaryota</taxon>
        <taxon>Fungi</taxon>
        <taxon>Dikarya</taxon>
        <taxon>Ascomycota</taxon>
        <taxon>Pezizomycotina</taxon>
        <taxon>Sordariomycetes</taxon>
        <taxon>Hypocreomycetidae</taxon>
        <taxon>Glomerellales</taxon>
        <taxon>Plectosphaerellaceae</taxon>
        <taxon>Verticillium</taxon>
    </lineage>
</organism>
<evidence type="ECO:0000313" key="7">
    <source>
        <dbReference type="EMBL" id="CRK37648.1"/>
    </source>
</evidence>
<dbReference type="InterPro" id="IPR015338">
    <property type="entry name" value="GT64_dom"/>
</dbReference>
<feature type="domain" description="Glycosyl transferase 64" evidence="6">
    <location>
        <begin position="110"/>
        <end position="353"/>
    </location>
</feature>
<evidence type="ECO:0000256" key="1">
    <source>
        <dbReference type="ARBA" id="ARBA00004370"/>
    </source>
</evidence>
<name>A0A0G4MTQ5_VERLO</name>
<dbReference type="GO" id="GO:0016020">
    <property type="term" value="C:membrane"/>
    <property type="evidence" value="ECO:0007669"/>
    <property type="project" value="UniProtKB-SubCell"/>
</dbReference>
<keyword evidence="4" id="KW-1015">Disulfide bond</keyword>
<keyword evidence="5" id="KW-0812">Transmembrane</keyword>
<dbReference type="InterPro" id="IPR029044">
    <property type="entry name" value="Nucleotide-diphossugar_trans"/>
</dbReference>
<dbReference type="EMBL" id="CVQH01024861">
    <property type="protein sequence ID" value="CRK37648.1"/>
    <property type="molecule type" value="Genomic_DNA"/>
</dbReference>
<dbReference type="InterPro" id="IPR004263">
    <property type="entry name" value="Exostosin"/>
</dbReference>